<reference evidence="3 4" key="1">
    <citation type="submission" date="2016-04" db="EMBL/GenBank/DDBJ databases">
        <authorList>
            <person name="Qiu J."/>
        </authorList>
    </citation>
    <scope>NUCLEOTIDE SEQUENCE [LARGE SCALE GENOMIC DNA]</scope>
    <source>
        <strain evidence="3 4">JQ581</strain>
    </source>
</reference>
<evidence type="ECO:0000313" key="3">
    <source>
        <dbReference type="EMBL" id="QJQ09222.1"/>
    </source>
</evidence>
<feature type="domain" description="DUF4214" evidence="2">
    <location>
        <begin position="368"/>
        <end position="422"/>
    </location>
</feature>
<evidence type="ECO:0000313" key="4">
    <source>
        <dbReference type="Proteomes" id="UP000076857"/>
    </source>
</evidence>
<sequence length="485" mass="48779">MQYDNPVSSTQLQAHLDSSTLSDSTVAAISSLLGLGEGTTVNVASFDGVNLQVPTSGAIDVVTGVVAGNKGDQVTLDLSEAEAAGASTYILESNANLVVNLQGNSAAPAVQAFAALAADVAVTADDSAIQLVVTTGNGDDVITVKGDQNTHIDAGDGNDTIVTGNGNNTVIAGAGNNNVTTGSGNDTVVLSGVNHADVVDTGAGFDVVQLDGARDAYNFAVGNNFNVNLTAAPGAGQTASITNAEFLTFVNGETVETVALAHSQDEAAALRLYEGILGRDADAQGAKDFVGAVNAGVSLTDIANIFLNSNEFAGAVNATDVNELYQALLGRDADADGAAAWAAQLANGSQSLADIAAAIATSQEAIAADQSNGDFVRDLYENVLGREAEEEGLNAWVGQLFNGASRADVAAAIVGSAEAQTKSDSDFIEGLYQSALGRASDADGKADWLALLANGGTHADVALGIVGSDEAVAHIDNVVVLHGQV</sequence>
<dbReference type="AlphaFoldDB" id="A0AAP9SN04"/>
<dbReference type="RefSeq" id="WP_063423023.1">
    <property type="nucleotide sequence ID" value="NZ_CP050951.1"/>
</dbReference>
<feature type="domain" description="DUF4214" evidence="2">
    <location>
        <begin position="271"/>
        <end position="314"/>
    </location>
</feature>
<dbReference type="InterPro" id="IPR011049">
    <property type="entry name" value="Serralysin-like_metalloprot_C"/>
</dbReference>
<dbReference type="SUPFAM" id="SSF51120">
    <property type="entry name" value="beta-Roll"/>
    <property type="match status" value="1"/>
</dbReference>
<gene>
    <name evidence="3" type="ORF">A3L25_007205</name>
</gene>
<name>A0AAP9SN04_PSEPU</name>
<proteinExistence type="predicted"/>
<feature type="domain" description="DUF4214" evidence="2">
    <location>
        <begin position="318"/>
        <end position="367"/>
    </location>
</feature>
<accession>A0AAP9SN04</accession>
<evidence type="ECO:0000259" key="2">
    <source>
        <dbReference type="Pfam" id="PF13946"/>
    </source>
</evidence>
<dbReference type="Pfam" id="PF13946">
    <property type="entry name" value="DUF4214"/>
    <property type="match status" value="4"/>
</dbReference>
<dbReference type="Gene3D" id="1.10.3130.20">
    <property type="entry name" value="Phycobilisome linker domain"/>
    <property type="match status" value="1"/>
</dbReference>
<dbReference type="EMBL" id="CP050951">
    <property type="protein sequence ID" value="QJQ09222.1"/>
    <property type="molecule type" value="Genomic_DNA"/>
</dbReference>
<dbReference type="GO" id="GO:0005509">
    <property type="term" value="F:calcium ion binding"/>
    <property type="evidence" value="ECO:0007669"/>
    <property type="project" value="InterPro"/>
</dbReference>
<dbReference type="Pfam" id="PF00353">
    <property type="entry name" value="HemolysinCabind"/>
    <property type="match status" value="2"/>
</dbReference>
<evidence type="ECO:0000256" key="1">
    <source>
        <dbReference type="ARBA" id="ARBA00022837"/>
    </source>
</evidence>
<dbReference type="Proteomes" id="UP000076857">
    <property type="component" value="Chromosome"/>
</dbReference>
<protein>
    <submittedName>
        <fullName evidence="3">DUF4214 domain-containing protein</fullName>
    </submittedName>
</protein>
<reference evidence="3 4" key="2">
    <citation type="submission" date="2020-04" db="EMBL/GenBank/DDBJ databases">
        <title>Complete genome sequence of Pseudomonas putida strain JQ581.</title>
        <authorList>
            <person name="Mu Y."/>
        </authorList>
    </citation>
    <scope>NUCLEOTIDE SEQUENCE [LARGE SCALE GENOMIC DNA]</scope>
    <source>
        <strain evidence="3 4">JQ581</strain>
    </source>
</reference>
<dbReference type="Gene3D" id="2.160.20.160">
    <property type="match status" value="1"/>
</dbReference>
<organism evidence="3 4">
    <name type="scientific">Pseudomonas putida</name>
    <name type="common">Arthrobacter siderocapsulatus</name>
    <dbReference type="NCBI Taxonomy" id="303"/>
    <lineage>
        <taxon>Bacteria</taxon>
        <taxon>Pseudomonadati</taxon>
        <taxon>Pseudomonadota</taxon>
        <taxon>Gammaproteobacteria</taxon>
        <taxon>Pseudomonadales</taxon>
        <taxon>Pseudomonadaceae</taxon>
        <taxon>Pseudomonas</taxon>
    </lineage>
</organism>
<dbReference type="InterPro" id="IPR038255">
    <property type="entry name" value="PBS_linker_sf"/>
</dbReference>
<dbReference type="InterPro" id="IPR001343">
    <property type="entry name" value="Hemolysn_Ca-bd"/>
</dbReference>
<keyword evidence="1" id="KW-0106">Calcium</keyword>
<feature type="domain" description="DUF4214" evidence="2">
    <location>
        <begin position="423"/>
        <end position="474"/>
    </location>
</feature>
<dbReference type="InterPro" id="IPR025282">
    <property type="entry name" value="DUF4214"/>
</dbReference>